<sequence length="80" mass="9544">MAVNKIKIDPEKFAYKVISNYQVETTDKEKFAKEHLALYLQSYLLAEEFNHLEDDKFKLSKDPEFKKMMLSMNKNINGFY</sequence>
<evidence type="ECO:0000313" key="2">
    <source>
        <dbReference type="Proteomes" id="UP000076519"/>
    </source>
</evidence>
<dbReference type="Proteomes" id="UP000076519">
    <property type="component" value="Unassembled WGS sequence"/>
</dbReference>
<organism evidence="1 2">
    <name type="scientific">Lactococcus lactis subsp. cremoris</name>
    <name type="common">Streptococcus cremoris</name>
    <dbReference type="NCBI Taxonomy" id="1359"/>
    <lineage>
        <taxon>Bacteria</taxon>
        <taxon>Bacillati</taxon>
        <taxon>Bacillota</taxon>
        <taxon>Bacilli</taxon>
        <taxon>Lactobacillales</taxon>
        <taxon>Streptococcaceae</taxon>
        <taxon>Lactococcus</taxon>
    </lineage>
</organism>
<proteinExistence type="predicted"/>
<dbReference type="RefSeq" id="WP_063281732.1">
    <property type="nucleotide sequence ID" value="NZ_LIYF01000020.1"/>
</dbReference>
<comment type="caution">
    <text evidence="1">The sequence shown here is derived from an EMBL/GenBank/DDBJ whole genome shotgun (WGS) entry which is preliminary data.</text>
</comment>
<protein>
    <submittedName>
        <fullName evidence="1">Uncharacterized protein</fullName>
    </submittedName>
</protein>
<name>A0A166JNV9_LACLC</name>
<gene>
    <name evidence="1" type="ORF">AB996_1234</name>
</gene>
<accession>A0A166JNV9</accession>
<dbReference type="AlphaFoldDB" id="A0A166JNV9"/>
<reference evidence="1 2" key="1">
    <citation type="submission" date="2015-08" db="EMBL/GenBank/DDBJ databases">
        <title>Draft Genome Sequences of 11 Lactococcus lactis subspecies cremoris strains.</title>
        <authorList>
            <person name="Wels M."/>
            <person name="Backus L."/>
            <person name="Boekhorst J."/>
            <person name="Dijkstra A."/>
            <person name="Beerthuizen M."/>
            <person name="Siezen R."/>
            <person name="Bachmann H."/>
            <person name="Van Hijum S."/>
        </authorList>
    </citation>
    <scope>NUCLEOTIDE SEQUENCE [LARGE SCALE GENOMIC DNA]</scope>
    <source>
        <strain evidence="1 2">KW10</strain>
    </source>
</reference>
<evidence type="ECO:0000313" key="1">
    <source>
        <dbReference type="EMBL" id="KZK06458.1"/>
    </source>
</evidence>
<dbReference type="PATRIC" id="fig|1359.32.peg.1401"/>
<dbReference type="EMBL" id="LIYF01000020">
    <property type="protein sequence ID" value="KZK06458.1"/>
    <property type="molecule type" value="Genomic_DNA"/>
</dbReference>